<proteinExistence type="inferred from homology"/>
<dbReference type="SUPFAM" id="SSF48264">
    <property type="entry name" value="Cytochrome P450"/>
    <property type="match status" value="1"/>
</dbReference>
<evidence type="ECO:0000313" key="5">
    <source>
        <dbReference type="EMBL" id="KAL0366582.1"/>
    </source>
</evidence>
<dbReference type="PRINTS" id="PR00385">
    <property type="entry name" value="P450"/>
</dbReference>
<evidence type="ECO:0000256" key="1">
    <source>
        <dbReference type="ARBA" id="ARBA00004167"/>
    </source>
</evidence>
<organism evidence="5">
    <name type="scientific">Sesamum radiatum</name>
    <name type="common">Black benniseed</name>
    <dbReference type="NCBI Taxonomy" id="300843"/>
    <lineage>
        <taxon>Eukaryota</taxon>
        <taxon>Viridiplantae</taxon>
        <taxon>Streptophyta</taxon>
        <taxon>Embryophyta</taxon>
        <taxon>Tracheophyta</taxon>
        <taxon>Spermatophyta</taxon>
        <taxon>Magnoliopsida</taxon>
        <taxon>eudicotyledons</taxon>
        <taxon>Gunneridae</taxon>
        <taxon>Pentapetalae</taxon>
        <taxon>asterids</taxon>
        <taxon>lamiids</taxon>
        <taxon>Lamiales</taxon>
        <taxon>Pedaliaceae</taxon>
        <taxon>Sesamum</taxon>
    </lineage>
</organism>
<keyword evidence="3 4" id="KW-0479">Metal-binding</keyword>
<reference evidence="5" key="1">
    <citation type="submission" date="2020-06" db="EMBL/GenBank/DDBJ databases">
        <authorList>
            <person name="Li T."/>
            <person name="Hu X."/>
            <person name="Zhang T."/>
            <person name="Song X."/>
            <person name="Zhang H."/>
            <person name="Dai N."/>
            <person name="Sheng W."/>
            <person name="Hou X."/>
            <person name="Wei L."/>
        </authorList>
    </citation>
    <scope>NUCLEOTIDE SEQUENCE</scope>
    <source>
        <strain evidence="5">G02</strain>
        <tissue evidence="5">Leaf</tissue>
    </source>
</reference>
<evidence type="ECO:0000256" key="2">
    <source>
        <dbReference type="ARBA" id="ARBA00023002"/>
    </source>
</evidence>
<dbReference type="PRINTS" id="PR00463">
    <property type="entry name" value="EP450I"/>
</dbReference>
<reference evidence="5" key="2">
    <citation type="journal article" date="2024" name="Plant">
        <title>Genomic evolution and insights into agronomic trait innovations of Sesamum species.</title>
        <authorList>
            <person name="Miao H."/>
            <person name="Wang L."/>
            <person name="Qu L."/>
            <person name="Liu H."/>
            <person name="Sun Y."/>
            <person name="Le M."/>
            <person name="Wang Q."/>
            <person name="Wei S."/>
            <person name="Zheng Y."/>
            <person name="Lin W."/>
            <person name="Duan Y."/>
            <person name="Cao H."/>
            <person name="Xiong S."/>
            <person name="Wang X."/>
            <person name="Wei L."/>
            <person name="Li C."/>
            <person name="Ma Q."/>
            <person name="Ju M."/>
            <person name="Zhao R."/>
            <person name="Li G."/>
            <person name="Mu C."/>
            <person name="Tian Q."/>
            <person name="Mei H."/>
            <person name="Zhang T."/>
            <person name="Gao T."/>
            <person name="Zhang H."/>
        </authorList>
    </citation>
    <scope>NUCLEOTIDE SEQUENCE</scope>
    <source>
        <strain evidence="5">G02</strain>
    </source>
</reference>
<dbReference type="Gene3D" id="1.10.630.10">
    <property type="entry name" value="Cytochrome P450"/>
    <property type="match status" value="1"/>
</dbReference>
<gene>
    <name evidence="5" type="ORF">Sradi_3548300</name>
</gene>
<protein>
    <submittedName>
        <fullName evidence="5">Cytochrome</fullName>
    </submittedName>
</protein>
<keyword evidence="4" id="KW-0503">Monooxygenase</keyword>
<dbReference type="PROSITE" id="PS00086">
    <property type="entry name" value="CYTOCHROME_P450"/>
    <property type="match status" value="1"/>
</dbReference>
<dbReference type="InterPro" id="IPR001128">
    <property type="entry name" value="Cyt_P450"/>
</dbReference>
<dbReference type="GO" id="GO:0004497">
    <property type="term" value="F:monooxygenase activity"/>
    <property type="evidence" value="ECO:0007669"/>
    <property type="project" value="UniProtKB-KW"/>
</dbReference>
<keyword evidence="3 4" id="KW-0349">Heme</keyword>
<comment type="subcellular location">
    <subcellularLocation>
        <location evidence="1">Membrane</location>
        <topology evidence="1">Single-pass membrane protein</topology>
    </subcellularLocation>
</comment>
<comment type="cofactor">
    <cofactor evidence="3">
        <name>heme</name>
        <dbReference type="ChEBI" id="CHEBI:30413"/>
    </cofactor>
</comment>
<accession>A0AAW2QFE6</accession>
<dbReference type="GO" id="GO:0005506">
    <property type="term" value="F:iron ion binding"/>
    <property type="evidence" value="ECO:0007669"/>
    <property type="project" value="InterPro"/>
</dbReference>
<keyword evidence="3 4" id="KW-0408">Iron</keyword>
<dbReference type="InterPro" id="IPR036396">
    <property type="entry name" value="Cyt_P450_sf"/>
</dbReference>
<dbReference type="InterPro" id="IPR017972">
    <property type="entry name" value="Cyt_P450_CS"/>
</dbReference>
<sequence>MTALMKSPHVMKKVQTEIRQLIGIKCKVDEVDIQSLSYLRAVISETFRLYPPTPLLLPRETIEKCTLDGYEIQPKTIIYVNAWAVARDPEYWEDPQAFLPDRFWNSGVDIHGNDFRGLPFGSGRRICPGMYMGLANVELAIENLLYFFDWELPPGMQEQDIVYRFTTQDHNA</sequence>
<dbReference type="GO" id="GO:0016020">
    <property type="term" value="C:membrane"/>
    <property type="evidence" value="ECO:0007669"/>
    <property type="project" value="UniProtKB-SubCell"/>
</dbReference>
<dbReference type="PANTHER" id="PTHR47952">
    <property type="entry name" value="TRYPTAMINE 5-HYDROXYLASE"/>
    <property type="match status" value="1"/>
</dbReference>
<dbReference type="Pfam" id="PF00067">
    <property type="entry name" value="p450"/>
    <property type="match status" value="1"/>
</dbReference>
<dbReference type="InterPro" id="IPR002401">
    <property type="entry name" value="Cyt_P450_E_grp-I"/>
</dbReference>
<dbReference type="EMBL" id="JACGWJ010000015">
    <property type="protein sequence ID" value="KAL0366582.1"/>
    <property type="molecule type" value="Genomic_DNA"/>
</dbReference>
<evidence type="ECO:0000256" key="4">
    <source>
        <dbReference type="RuleBase" id="RU000461"/>
    </source>
</evidence>
<dbReference type="GO" id="GO:0016705">
    <property type="term" value="F:oxidoreductase activity, acting on paired donors, with incorporation or reduction of molecular oxygen"/>
    <property type="evidence" value="ECO:0007669"/>
    <property type="project" value="InterPro"/>
</dbReference>
<evidence type="ECO:0000256" key="3">
    <source>
        <dbReference type="PIRSR" id="PIRSR602401-1"/>
    </source>
</evidence>
<keyword evidence="2 4" id="KW-0560">Oxidoreductase</keyword>
<dbReference type="AlphaFoldDB" id="A0AAW2QFE6"/>
<comment type="similarity">
    <text evidence="4">Belongs to the cytochrome P450 family.</text>
</comment>
<comment type="caution">
    <text evidence="5">The sequence shown here is derived from an EMBL/GenBank/DDBJ whole genome shotgun (WGS) entry which is preliminary data.</text>
</comment>
<dbReference type="PANTHER" id="PTHR47952:SF3">
    <property type="entry name" value="CYTOCHROME P450 71B3-LIKE"/>
    <property type="match status" value="1"/>
</dbReference>
<feature type="binding site" description="axial binding residue" evidence="3">
    <location>
        <position position="127"/>
    </location>
    <ligand>
        <name>heme</name>
        <dbReference type="ChEBI" id="CHEBI:30413"/>
    </ligand>
    <ligandPart>
        <name>Fe</name>
        <dbReference type="ChEBI" id="CHEBI:18248"/>
    </ligandPart>
</feature>
<name>A0AAW2QFE6_SESRA</name>
<dbReference type="GO" id="GO:0020037">
    <property type="term" value="F:heme binding"/>
    <property type="evidence" value="ECO:0007669"/>
    <property type="project" value="InterPro"/>
</dbReference>